<keyword evidence="1" id="KW-0812">Transmembrane</keyword>
<keyword evidence="3" id="KW-1185">Reference proteome</keyword>
<dbReference type="Proteomes" id="UP000077069">
    <property type="component" value="Unassembled WGS sequence"/>
</dbReference>
<feature type="transmembrane region" description="Helical" evidence="1">
    <location>
        <begin position="75"/>
        <end position="94"/>
    </location>
</feature>
<keyword evidence="1" id="KW-0472">Membrane</keyword>
<feature type="transmembrane region" description="Helical" evidence="1">
    <location>
        <begin position="444"/>
        <end position="463"/>
    </location>
</feature>
<dbReference type="Pfam" id="PF04120">
    <property type="entry name" value="Iron_permease"/>
    <property type="match status" value="2"/>
</dbReference>
<dbReference type="OrthoDB" id="2224262at2759"/>
<feature type="transmembrane region" description="Helical" evidence="1">
    <location>
        <begin position="334"/>
        <end position="353"/>
    </location>
</feature>
<dbReference type="STRING" id="1460663.A0A177CM94"/>
<sequence length="513" mass="57743">MLSQIFDWLRSPGARNELQFSAPSHIVDDAEAKSANPEKSSHVSVENTDTYAALVKPRLLDRWLDRVVEISGSEYTYVIVLVGLFTWAFLGIHYGTANTYKIIISDAQAIINLVFDAFLMRQQFNQHDNLIMVAGCLRSRISSHKRMIEHLIATGKFTKIDTAKFQTLQQNDFVDRLPQENWLTKVSGFISSFLGHIGTAVGFWGCIFIWLGFGKYCEWSNTWQLYINSATSALMVLLLAFLANVRERHSRYMAECLKAIWKADSALELRLRNLTGDRTENSVIVMPERKRSKVQRAIDYYADLVGTLAGVAFLIIVILIWVACGPPLHFNSSWWLLIGTYAGLVGLNDGFVLRNVCQVLGDYQDEQFIQVNYEDLQTLSAIGVGTPEEERDMAQSLSYRISLRVGYFCSHQWSVVSGVILIFALIAAASALRWSETGQLLCNIPPSVIESFFTLILITGHNVSETKRRVDLRNIYLHRLKVISYVGSQSFAKADEGVMEPHAGDEISGNVLC</sequence>
<accession>A0A177CM94</accession>
<dbReference type="GeneID" id="28758908"/>
<protein>
    <submittedName>
        <fullName evidence="2">Low affinity iron permease</fullName>
    </submittedName>
</protein>
<evidence type="ECO:0000256" key="1">
    <source>
        <dbReference type="SAM" id="Phobius"/>
    </source>
</evidence>
<dbReference type="EMBL" id="KV441550">
    <property type="protein sequence ID" value="OAG08655.1"/>
    <property type="molecule type" value="Genomic_DNA"/>
</dbReference>
<name>A0A177CM94_9PLEO</name>
<feature type="transmembrane region" description="Helical" evidence="1">
    <location>
        <begin position="413"/>
        <end position="432"/>
    </location>
</feature>
<feature type="transmembrane region" description="Helical" evidence="1">
    <location>
        <begin position="300"/>
        <end position="322"/>
    </location>
</feature>
<feature type="transmembrane region" description="Helical" evidence="1">
    <location>
        <begin position="193"/>
        <end position="213"/>
    </location>
</feature>
<dbReference type="FunCoup" id="A0A177CM94">
    <property type="interactions" value="224"/>
</dbReference>
<evidence type="ECO:0000313" key="3">
    <source>
        <dbReference type="Proteomes" id="UP000077069"/>
    </source>
</evidence>
<dbReference type="GO" id="GO:0055085">
    <property type="term" value="P:transmembrane transport"/>
    <property type="evidence" value="ECO:0007669"/>
    <property type="project" value="InterPro"/>
</dbReference>
<dbReference type="RefSeq" id="XP_018039020.1">
    <property type="nucleotide sequence ID" value="XM_018175422.1"/>
</dbReference>
<dbReference type="InterPro" id="IPR007251">
    <property type="entry name" value="Iron_permease_Fet4"/>
</dbReference>
<feature type="transmembrane region" description="Helical" evidence="1">
    <location>
        <begin position="225"/>
        <end position="243"/>
    </location>
</feature>
<dbReference type="InParanoid" id="A0A177CM94"/>
<dbReference type="AlphaFoldDB" id="A0A177CM94"/>
<organism evidence="2 3">
    <name type="scientific">Paraphaeosphaeria sporulosa</name>
    <dbReference type="NCBI Taxonomy" id="1460663"/>
    <lineage>
        <taxon>Eukaryota</taxon>
        <taxon>Fungi</taxon>
        <taxon>Dikarya</taxon>
        <taxon>Ascomycota</taxon>
        <taxon>Pezizomycotina</taxon>
        <taxon>Dothideomycetes</taxon>
        <taxon>Pleosporomycetidae</taxon>
        <taxon>Pleosporales</taxon>
        <taxon>Massarineae</taxon>
        <taxon>Didymosphaeriaceae</taxon>
        <taxon>Paraphaeosphaeria</taxon>
    </lineage>
</organism>
<keyword evidence="1" id="KW-1133">Transmembrane helix</keyword>
<evidence type="ECO:0000313" key="2">
    <source>
        <dbReference type="EMBL" id="OAG08655.1"/>
    </source>
</evidence>
<reference evidence="2 3" key="1">
    <citation type="submission" date="2016-05" db="EMBL/GenBank/DDBJ databases">
        <title>Comparative analysis of secretome profiles of manganese(II)-oxidizing ascomycete fungi.</title>
        <authorList>
            <consortium name="DOE Joint Genome Institute"/>
            <person name="Zeiner C.A."/>
            <person name="Purvine S.O."/>
            <person name="Zink E.M."/>
            <person name="Wu S."/>
            <person name="Pasa-Tolic L."/>
            <person name="Chaput D.L."/>
            <person name="Haridas S."/>
            <person name="Grigoriev I.V."/>
            <person name="Santelli C.M."/>
            <person name="Hansel C.M."/>
        </authorList>
    </citation>
    <scope>NUCLEOTIDE SEQUENCE [LARGE SCALE GENOMIC DNA]</scope>
    <source>
        <strain evidence="2 3">AP3s5-JAC2a</strain>
    </source>
</reference>
<gene>
    <name evidence="2" type="ORF">CC84DRAFT_1115312</name>
</gene>
<proteinExistence type="predicted"/>